<evidence type="ECO:0000313" key="1">
    <source>
        <dbReference type="EMBL" id="SVE63131.1"/>
    </source>
</evidence>
<proteinExistence type="predicted"/>
<protein>
    <submittedName>
        <fullName evidence="1">Uncharacterized protein</fullName>
    </submittedName>
</protein>
<gene>
    <name evidence="1" type="ORF">METZ01_LOCUS515985</name>
</gene>
<reference evidence="1" key="1">
    <citation type="submission" date="2018-05" db="EMBL/GenBank/DDBJ databases">
        <authorList>
            <person name="Lanie J.A."/>
            <person name="Ng W.-L."/>
            <person name="Kazmierczak K.M."/>
            <person name="Andrzejewski T.M."/>
            <person name="Davidsen T.M."/>
            <person name="Wayne K.J."/>
            <person name="Tettelin H."/>
            <person name="Glass J.I."/>
            <person name="Rusch D."/>
            <person name="Podicherti R."/>
            <person name="Tsui H.-C.T."/>
            <person name="Winkler M.E."/>
        </authorList>
    </citation>
    <scope>NUCLEOTIDE SEQUENCE</scope>
</reference>
<accession>A0A383F2C1</accession>
<dbReference type="EMBL" id="UINC01230839">
    <property type="protein sequence ID" value="SVE63131.1"/>
    <property type="molecule type" value="Genomic_DNA"/>
</dbReference>
<feature type="non-terminal residue" evidence="1">
    <location>
        <position position="23"/>
    </location>
</feature>
<organism evidence="1">
    <name type="scientific">marine metagenome</name>
    <dbReference type="NCBI Taxonomy" id="408172"/>
    <lineage>
        <taxon>unclassified sequences</taxon>
        <taxon>metagenomes</taxon>
        <taxon>ecological metagenomes</taxon>
    </lineage>
</organism>
<sequence>MSRFIKLGLCGFVLMFAALLQSG</sequence>
<dbReference type="AlphaFoldDB" id="A0A383F2C1"/>
<name>A0A383F2C1_9ZZZZ</name>